<organism evidence="1 2">
    <name type="scientific">Candidatus Xenolissoclinum pacificiensis L6</name>
    <dbReference type="NCBI Taxonomy" id="1401685"/>
    <lineage>
        <taxon>Bacteria</taxon>
        <taxon>Pseudomonadati</taxon>
        <taxon>Pseudomonadota</taxon>
        <taxon>Alphaproteobacteria</taxon>
        <taxon>Rickettsiales</taxon>
        <taxon>Anaplasmataceae</taxon>
        <taxon>Candidatus Xenolissoclinum</taxon>
    </lineage>
</organism>
<gene>
    <name evidence="1" type="ORF">P857_823</name>
</gene>
<dbReference type="STRING" id="1401685.P857_823"/>
<protein>
    <submittedName>
        <fullName evidence="1">Uncharacterized protein</fullName>
    </submittedName>
</protein>
<comment type="caution">
    <text evidence="1">The sequence shown here is derived from an EMBL/GenBank/DDBJ whole genome shotgun (WGS) entry which is preliminary data.</text>
</comment>
<dbReference type="Proteomes" id="UP000018951">
    <property type="component" value="Unassembled WGS sequence"/>
</dbReference>
<proteinExistence type="predicted"/>
<keyword evidence="2" id="KW-1185">Reference proteome</keyword>
<accession>W2V2I5</accession>
<evidence type="ECO:0000313" key="2">
    <source>
        <dbReference type="Proteomes" id="UP000018951"/>
    </source>
</evidence>
<name>W2V2I5_9RICK</name>
<reference evidence="1 2" key="1">
    <citation type="journal article" date="2013" name="PLoS ONE">
        <title>Bacterial endosymbiosis in a chordate host: long-term co-evolution and conservation of secondary metabolism.</title>
        <authorList>
            <person name="Kwan J.C."/>
            <person name="Schmidt E.W."/>
        </authorList>
    </citation>
    <scope>NUCLEOTIDE SEQUENCE [LARGE SCALE GENOMIC DNA]</scope>
    <source>
        <strain evidence="2">L6</strain>
    </source>
</reference>
<dbReference type="AlphaFoldDB" id="W2V2I5"/>
<sequence>MISSVEILLVAKEYNTLISENLIKIDHIIHNIKTFNIIAGIVNLNHDF</sequence>
<dbReference type="EMBL" id="AXCJ01000001">
    <property type="protein sequence ID" value="ETO91653.1"/>
    <property type="molecule type" value="Genomic_DNA"/>
</dbReference>
<evidence type="ECO:0000313" key="1">
    <source>
        <dbReference type="EMBL" id="ETO91653.1"/>
    </source>
</evidence>